<dbReference type="InterPro" id="IPR023213">
    <property type="entry name" value="CAT-like_dom_sf"/>
</dbReference>
<organism evidence="3 4">
    <name type="scientific">Pseudomonas syringae pv. pisi str. 1704B</name>
    <dbReference type="NCBI Taxonomy" id="629263"/>
    <lineage>
        <taxon>Bacteria</taxon>
        <taxon>Pseudomonadati</taxon>
        <taxon>Pseudomonadota</taxon>
        <taxon>Gammaproteobacteria</taxon>
        <taxon>Pseudomonadales</taxon>
        <taxon>Pseudomonadaceae</taxon>
        <taxon>Pseudomonas</taxon>
        <taxon>Pseudomonas syringae</taxon>
    </lineage>
</organism>
<comment type="caution">
    <text evidence="3">The sequence shown here is derived from an EMBL/GenBank/DDBJ whole genome shotgun (WGS) entry which is preliminary data.</text>
</comment>
<dbReference type="SUPFAM" id="SSF52777">
    <property type="entry name" value="CoA-dependent acyltransferases"/>
    <property type="match status" value="1"/>
</dbReference>
<keyword evidence="1" id="KW-1133">Transmembrane helix</keyword>
<dbReference type="GO" id="GO:0003824">
    <property type="term" value="F:catalytic activity"/>
    <property type="evidence" value="ECO:0007669"/>
    <property type="project" value="InterPro"/>
</dbReference>
<accession>F3GKI8</accession>
<sequence>MIASLQRITDLPWRRELHSWARSDGVTWVYIFKVLLAAFLTYWLALRLHGALNVEALRRSVEQLIERHETLRTTFEQQGDEALQVVHPASPFALGVEQLAAGESL</sequence>
<evidence type="ECO:0000313" key="3">
    <source>
        <dbReference type="EMBL" id="EGH47591.1"/>
    </source>
</evidence>
<dbReference type="Pfam" id="PF00668">
    <property type="entry name" value="Condensation"/>
    <property type="match status" value="1"/>
</dbReference>
<name>F3GKI8_PSESJ</name>
<reference evidence="3 4" key="1">
    <citation type="journal article" date="2011" name="PLoS Pathog.">
        <title>Dynamic evolution of pathogenicity revealed by sequencing and comparative genomics of 19 Pseudomonas syringae isolates.</title>
        <authorList>
            <person name="Baltrus D.A."/>
            <person name="Nishimura M.T."/>
            <person name="Romanchuk A."/>
            <person name="Chang J.H."/>
            <person name="Mukhtar M.S."/>
            <person name="Cherkis K."/>
            <person name="Roach J."/>
            <person name="Grant S.R."/>
            <person name="Jones C.D."/>
            <person name="Dangl J.L."/>
        </authorList>
    </citation>
    <scope>NUCLEOTIDE SEQUENCE [LARGE SCALE GENOMIC DNA]</scope>
    <source>
        <strain evidence="3 4">1704B</strain>
    </source>
</reference>
<dbReference type="BioCyc" id="PSYR629263:G11X0-6730-MONOMER"/>
<evidence type="ECO:0000256" key="1">
    <source>
        <dbReference type="SAM" id="Phobius"/>
    </source>
</evidence>
<dbReference type="HOGENOM" id="CLU_2234253_0_0_6"/>
<dbReference type="PATRIC" id="fig|629263.4.peg.5631"/>
<proteinExistence type="predicted"/>
<dbReference type="InterPro" id="IPR001242">
    <property type="entry name" value="Condensation_dom"/>
</dbReference>
<dbReference type="Gene3D" id="3.30.559.10">
    <property type="entry name" value="Chloramphenicol acetyltransferase-like domain"/>
    <property type="match status" value="1"/>
</dbReference>
<evidence type="ECO:0000259" key="2">
    <source>
        <dbReference type="Pfam" id="PF00668"/>
    </source>
</evidence>
<evidence type="ECO:0000313" key="4">
    <source>
        <dbReference type="Proteomes" id="UP000004986"/>
    </source>
</evidence>
<keyword evidence="1" id="KW-0472">Membrane</keyword>
<keyword evidence="4" id="KW-1185">Reference proteome</keyword>
<dbReference type="EMBL" id="AEAI01002347">
    <property type="protein sequence ID" value="EGH47591.1"/>
    <property type="molecule type" value="Genomic_DNA"/>
</dbReference>
<dbReference type="AlphaFoldDB" id="F3GKI8"/>
<keyword evidence="1" id="KW-0812">Transmembrane</keyword>
<gene>
    <name evidence="3" type="ORF">PSYPI_37096</name>
</gene>
<feature type="domain" description="Condensation" evidence="2">
    <location>
        <begin position="45"/>
        <end position="100"/>
    </location>
</feature>
<feature type="transmembrane region" description="Helical" evidence="1">
    <location>
        <begin position="27"/>
        <end position="45"/>
    </location>
</feature>
<protein>
    <submittedName>
        <fullName evidence="3">Amino acid adenylation</fullName>
    </submittedName>
</protein>
<dbReference type="Proteomes" id="UP000004986">
    <property type="component" value="Unassembled WGS sequence"/>
</dbReference>